<gene>
    <name evidence="4" type="ORF">SAMN05660652_03023</name>
</gene>
<dbReference type="Proteomes" id="UP000198607">
    <property type="component" value="Unassembled WGS sequence"/>
</dbReference>
<reference evidence="4 5" key="1">
    <citation type="submission" date="2016-10" db="EMBL/GenBank/DDBJ databases">
        <authorList>
            <person name="de Groot N.N."/>
        </authorList>
    </citation>
    <scope>NUCLEOTIDE SEQUENCE [LARGE SCALE GENOMIC DNA]</scope>
    <source>
        <strain evidence="4 5">DSM 5885</strain>
    </source>
</reference>
<sequence>MRILPDNENRKAFGNPQPGLFVFQDCLLCEASTPTLLCADCIDDLPQLPKQSCPVCALPTPTGEICGRCLREPPSFDSTRAAFRYDFPIDKLVQSFKYGHRLALGPYFGAQLAARTKDSCADMIVPLPLHPNRLATRGFNQAVELARPIASTLAKPLASNICRRIRDTTAQADLAWSARKNNIRNAFHCNEELSGKHILLVDDVMTTGASLNECARVLKLHGAATVDVVVLARALRD</sequence>
<accession>A0A1G8IL28</accession>
<dbReference type="PANTHER" id="PTHR47505:SF1">
    <property type="entry name" value="DNA UTILIZATION PROTEIN YHGH"/>
    <property type="match status" value="1"/>
</dbReference>
<dbReference type="CDD" id="cd06223">
    <property type="entry name" value="PRTases_typeI"/>
    <property type="match status" value="1"/>
</dbReference>
<dbReference type="Gene3D" id="3.40.50.2020">
    <property type="match status" value="1"/>
</dbReference>
<dbReference type="InterPro" id="IPR051910">
    <property type="entry name" value="ComF/GntX_DNA_util-trans"/>
</dbReference>
<protein>
    <submittedName>
        <fullName evidence="4">ComF family protein</fullName>
    </submittedName>
</protein>
<feature type="domain" description="Double zinc ribbon" evidence="3">
    <location>
        <begin position="24"/>
        <end position="70"/>
    </location>
</feature>
<proteinExistence type="inferred from homology"/>
<dbReference type="STRING" id="83767.SAMN05660652_03023"/>
<comment type="similarity">
    <text evidence="1">Belongs to the ComF/GntX family.</text>
</comment>
<evidence type="ECO:0000259" key="3">
    <source>
        <dbReference type="Pfam" id="PF18912"/>
    </source>
</evidence>
<evidence type="ECO:0000256" key="1">
    <source>
        <dbReference type="ARBA" id="ARBA00008007"/>
    </source>
</evidence>
<dbReference type="EMBL" id="FNCY01000014">
    <property type="protein sequence ID" value="SDI19542.1"/>
    <property type="molecule type" value="Genomic_DNA"/>
</dbReference>
<dbReference type="InterPro" id="IPR029057">
    <property type="entry name" value="PRTase-like"/>
</dbReference>
<keyword evidence="5" id="KW-1185">Reference proteome</keyword>
<evidence type="ECO:0000259" key="2">
    <source>
        <dbReference type="Pfam" id="PF00156"/>
    </source>
</evidence>
<dbReference type="PANTHER" id="PTHR47505">
    <property type="entry name" value="DNA UTILIZATION PROTEIN YHGH"/>
    <property type="match status" value="1"/>
</dbReference>
<dbReference type="InterPro" id="IPR000836">
    <property type="entry name" value="PRTase_dom"/>
</dbReference>
<dbReference type="InterPro" id="IPR044005">
    <property type="entry name" value="DZR_2"/>
</dbReference>
<feature type="domain" description="Phosphoribosyltransferase" evidence="2">
    <location>
        <begin position="142"/>
        <end position="233"/>
    </location>
</feature>
<name>A0A1G8IL28_9RHOO</name>
<dbReference type="OrthoDB" id="9793412at2"/>
<dbReference type="Pfam" id="PF00156">
    <property type="entry name" value="Pribosyltran"/>
    <property type="match status" value="1"/>
</dbReference>
<dbReference type="SUPFAM" id="SSF53271">
    <property type="entry name" value="PRTase-like"/>
    <property type="match status" value="1"/>
</dbReference>
<dbReference type="RefSeq" id="WP_091938752.1">
    <property type="nucleotide sequence ID" value="NZ_FNCY01000014.1"/>
</dbReference>
<organism evidence="4 5">
    <name type="scientific">Propionivibrio dicarboxylicus</name>
    <dbReference type="NCBI Taxonomy" id="83767"/>
    <lineage>
        <taxon>Bacteria</taxon>
        <taxon>Pseudomonadati</taxon>
        <taxon>Pseudomonadota</taxon>
        <taxon>Betaproteobacteria</taxon>
        <taxon>Rhodocyclales</taxon>
        <taxon>Rhodocyclaceae</taxon>
        <taxon>Propionivibrio</taxon>
    </lineage>
</organism>
<evidence type="ECO:0000313" key="5">
    <source>
        <dbReference type="Proteomes" id="UP000198607"/>
    </source>
</evidence>
<dbReference type="Pfam" id="PF18912">
    <property type="entry name" value="DZR_2"/>
    <property type="match status" value="1"/>
</dbReference>
<dbReference type="AlphaFoldDB" id="A0A1G8IL28"/>
<evidence type="ECO:0000313" key="4">
    <source>
        <dbReference type="EMBL" id="SDI19542.1"/>
    </source>
</evidence>